<dbReference type="EMBL" id="AYYO01000005">
    <property type="protein sequence ID" value="KRM56341.1"/>
    <property type="molecule type" value="Genomic_DNA"/>
</dbReference>
<keyword evidence="1" id="KW-0808">Transferase</keyword>
<dbReference type="Pfam" id="PF04263">
    <property type="entry name" value="TPK_catalytic"/>
    <property type="match status" value="1"/>
</dbReference>
<dbReference type="InterPro" id="IPR006282">
    <property type="entry name" value="Thi_PPkinase"/>
</dbReference>
<keyword evidence="8" id="KW-1185">Reference proteome</keyword>
<dbReference type="GO" id="GO:0006772">
    <property type="term" value="P:thiamine metabolic process"/>
    <property type="evidence" value="ECO:0007669"/>
    <property type="project" value="UniProtKB-UniRule"/>
</dbReference>
<dbReference type="Pfam" id="PF04265">
    <property type="entry name" value="TPK_B1_binding"/>
    <property type="match status" value="1"/>
</dbReference>
<dbReference type="GO" id="GO:0030975">
    <property type="term" value="F:thiamine binding"/>
    <property type="evidence" value="ECO:0007669"/>
    <property type="project" value="InterPro"/>
</dbReference>
<name>A0A0R1ZPA5_9LACO</name>
<dbReference type="GO" id="GO:0005524">
    <property type="term" value="F:ATP binding"/>
    <property type="evidence" value="ECO:0007669"/>
    <property type="project" value="UniProtKB-KW"/>
</dbReference>
<keyword evidence="4" id="KW-0067">ATP-binding</keyword>
<evidence type="ECO:0000313" key="8">
    <source>
        <dbReference type="Proteomes" id="UP000051679"/>
    </source>
</evidence>
<dbReference type="STRING" id="1291052.FC18_GL000024"/>
<dbReference type="GO" id="GO:0016301">
    <property type="term" value="F:kinase activity"/>
    <property type="evidence" value="ECO:0007669"/>
    <property type="project" value="UniProtKB-KW"/>
</dbReference>
<dbReference type="EC" id="2.7.6.2" evidence="5"/>
<comment type="caution">
    <text evidence="7">The sequence shown here is derived from an EMBL/GenBank/DDBJ whole genome shotgun (WGS) entry which is preliminary data.</text>
</comment>
<proteinExistence type="predicted"/>
<dbReference type="GO" id="GO:0004788">
    <property type="term" value="F:thiamine diphosphokinase activity"/>
    <property type="evidence" value="ECO:0007669"/>
    <property type="project" value="UniProtKB-UniRule"/>
</dbReference>
<evidence type="ECO:0000313" key="7">
    <source>
        <dbReference type="EMBL" id="KRM56341.1"/>
    </source>
</evidence>
<dbReference type="PANTHER" id="PTHR41299">
    <property type="entry name" value="THIAMINE PYROPHOSPHOKINASE"/>
    <property type="match status" value="1"/>
</dbReference>
<dbReference type="Gene3D" id="3.40.50.10240">
    <property type="entry name" value="Thiamin pyrophosphokinase, catalytic domain"/>
    <property type="match status" value="1"/>
</dbReference>
<dbReference type="PATRIC" id="fig|1291052.5.peg.25"/>
<dbReference type="PANTHER" id="PTHR41299:SF1">
    <property type="entry name" value="THIAMINE PYROPHOSPHOKINASE"/>
    <property type="match status" value="1"/>
</dbReference>
<dbReference type="InterPro" id="IPR007373">
    <property type="entry name" value="Thiamin_PyroPKinase_B1-bd"/>
</dbReference>
<dbReference type="NCBIfam" id="TIGR01378">
    <property type="entry name" value="thi_PPkinase"/>
    <property type="match status" value="1"/>
</dbReference>
<sequence length="189" mass="20522">MRLLQAGITPIFSVGDYDSLTEAEYAQVANSVPAHVRYAPEKDYTDTQLALAKALAMPEVTAIHLYGATGGRLDHALANLYLPLTPDLTAATTKLTVLDCDNRIEYLTAGTAVYQPRAGYRYFGVVCLTPVTGLTIQGAKYPLTNWSSTVPFSWASNEFVLATPIRIAVQTGTLALIYSRDANGQKQFN</sequence>
<gene>
    <name evidence="7" type="ORF">FC18_GL000024</name>
</gene>
<evidence type="ECO:0000256" key="5">
    <source>
        <dbReference type="NCBIfam" id="TIGR01378"/>
    </source>
</evidence>
<evidence type="ECO:0000256" key="1">
    <source>
        <dbReference type="ARBA" id="ARBA00022679"/>
    </source>
</evidence>
<dbReference type="InterPro" id="IPR036759">
    <property type="entry name" value="TPK_catalytic_sf"/>
</dbReference>
<dbReference type="InterPro" id="IPR007371">
    <property type="entry name" value="TPK_catalytic"/>
</dbReference>
<dbReference type="SMART" id="SM00983">
    <property type="entry name" value="TPK_B1_binding"/>
    <property type="match status" value="1"/>
</dbReference>
<evidence type="ECO:0000256" key="2">
    <source>
        <dbReference type="ARBA" id="ARBA00022741"/>
    </source>
</evidence>
<dbReference type="GO" id="GO:0009229">
    <property type="term" value="P:thiamine diphosphate biosynthetic process"/>
    <property type="evidence" value="ECO:0007669"/>
    <property type="project" value="InterPro"/>
</dbReference>
<keyword evidence="3 7" id="KW-0418">Kinase</keyword>
<accession>A0A0R1ZPA5</accession>
<protein>
    <recommendedName>
        <fullName evidence="5">Thiamine diphosphokinase</fullName>
        <ecNumber evidence="5">2.7.6.2</ecNumber>
    </recommendedName>
</protein>
<keyword evidence="2" id="KW-0547">Nucleotide-binding</keyword>
<feature type="domain" description="Thiamin pyrophosphokinase thiamin-binding" evidence="6">
    <location>
        <begin position="110"/>
        <end position="175"/>
    </location>
</feature>
<dbReference type="InterPro" id="IPR053149">
    <property type="entry name" value="TPK"/>
</dbReference>
<dbReference type="AlphaFoldDB" id="A0A0R1ZPA5"/>
<evidence type="ECO:0000256" key="4">
    <source>
        <dbReference type="ARBA" id="ARBA00022840"/>
    </source>
</evidence>
<dbReference type="SUPFAM" id="SSF63999">
    <property type="entry name" value="Thiamin pyrophosphokinase, catalytic domain"/>
    <property type="match status" value="1"/>
</dbReference>
<evidence type="ECO:0000256" key="3">
    <source>
        <dbReference type="ARBA" id="ARBA00022777"/>
    </source>
</evidence>
<reference evidence="7 8" key="1">
    <citation type="journal article" date="2015" name="Genome Announc.">
        <title>Expanding the biotechnology potential of lactobacilli through comparative genomics of 213 strains and associated genera.</title>
        <authorList>
            <person name="Sun Z."/>
            <person name="Harris H.M."/>
            <person name="McCann A."/>
            <person name="Guo C."/>
            <person name="Argimon S."/>
            <person name="Zhang W."/>
            <person name="Yang X."/>
            <person name="Jeffery I.B."/>
            <person name="Cooney J.C."/>
            <person name="Kagawa T.F."/>
            <person name="Liu W."/>
            <person name="Song Y."/>
            <person name="Salvetti E."/>
            <person name="Wrobel A."/>
            <person name="Rasinkangas P."/>
            <person name="Parkhill J."/>
            <person name="Rea M.C."/>
            <person name="O'Sullivan O."/>
            <person name="Ritari J."/>
            <person name="Douillard F.P."/>
            <person name="Paul Ross R."/>
            <person name="Yang R."/>
            <person name="Briner A.E."/>
            <person name="Felis G.E."/>
            <person name="de Vos W.M."/>
            <person name="Barrangou R."/>
            <person name="Klaenhammer T.R."/>
            <person name="Caufield P.W."/>
            <person name="Cui Y."/>
            <person name="Zhang H."/>
            <person name="O'Toole P.W."/>
        </authorList>
    </citation>
    <scope>NUCLEOTIDE SEQUENCE [LARGE SCALE GENOMIC DNA]</scope>
    <source>
        <strain evidence="7 8">DSM 20505</strain>
    </source>
</reference>
<evidence type="ECO:0000259" key="6">
    <source>
        <dbReference type="SMART" id="SM00983"/>
    </source>
</evidence>
<dbReference type="CDD" id="cd07995">
    <property type="entry name" value="TPK"/>
    <property type="match status" value="1"/>
</dbReference>
<organism evidence="7 8">
    <name type="scientific">Lacticaseibacillus sharpeae JCM 1186 = DSM 20505</name>
    <dbReference type="NCBI Taxonomy" id="1291052"/>
    <lineage>
        <taxon>Bacteria</taxon>
        <taxon>Bacillati</taxon>
        <taxon>Bacillota</taxon>
        <taxon>Bacilli</taxon>
        <taxon>Lactobacillales</taxon>
        <taxon>Lactobacillaceae</taxon>
        <taxon>Lacticaseibacillus</taxon>
    </lineage>
</organism>
<dbReference type="Proteomes" id="UP000051679">
    <property type="component" value="Unassembled WGS sequence"/>
</dbReference>